<dbReference type="Proteomes" id="UP000530660">
    <property type="component" value="Unassembled WGS sequence"/>
</dbReference>
<feature type="compositionally biased region" description="Polar residues" evidence="1">
    <location>
        <begin position="290"/>
        <end position="301"/>
    </location>
</feature>
<evidence type="ECO:0000256" key="1">
    <source>
        <dbReference type="SAM" id="MobiDB-lite"/>
    </source>
</evidence>
<feature type="compositionally biased region" description="Polar residues" evidence="1">
    <location>
        <begin position="186"/>
        <end position="197"/>
    </location>
</feature>
<protein>
    <submittedName>
        <fullName evidence="2">Uncharacterized protein</fullName>
    </submittedName>
</protein>
<organism evidence="2 3">
    <name type="scientific">Cyanidiococcus yangmingshanensis</name>
    <dbReference type="NCBI Taxonomy" id="2690220"/>
    <lineage>
        <taxon>Eukaryota</taxon>
        <taxon>Rhodophyta</taxon>
        <taxon>Bangiophyceae</taxon>
        <taxon>Cyanidiales</taxon>
        <taxon>Cyanidiaceae</taxon>
        <taxon>Cyanidiococcus</taxon>
    </lineage>
</organism>
<evidence type="ECO:0000313" key="3">
    <source>
        <dbReference type="Proteomes" id="UP000530660"/>
    </source>
</evidence>
<feature type="region of interest" description="Disordered" evidence="1">
    <location>
        <begin position="246"/>
        <end position="301"/>
    </location>
</feature>
<dbReference type="EMBL" id="VWRR01000010">
    <property type="protein sequence ID" value="KAF6002437.1"/>
    <property type="molecule type" value="Genomic_DNA"/>
</dbReference>
<feature type="compositionally biased region" description="Polar residues" evidence="1">
    <location>
        <begin position="94"/>
        <end position="106"/>
    </location>
</feature>
<gene>
    <name evidence="2" type="ORF">F1559_002268</name>
</gene>
<sequence length="350" mass="36316">MGTGNRAQSLDIAGTARVEATGDRGETETSNVSARLRGQDERSDGATRETASGESTRASSVSGEAIQAGANESRPARSGGSVPVKESAEVANRGSGQESTVWSSLRQPGAGGTSKLAAGSSGAVRLLTLGRGGRVVQAPVSSAGTPKRPGPGAEVIEPTGRSMQYLEGVREGAPTSNARESREPQVVTQQGIGSKTVSRGGHHVSAAPLRHATELTRAGMPRVTTPLTVNRGSDFPALVRETPVESKRFGDQVRKGRIEVSQADAQGASRMSSSNAERPKTAAQMDSADHASTSKTGVSSLHLTDWTEDPDEEMNFSVPLDETLTGGVLSQQEIPGTKTVYRDTAGIRCG</sequence>
<feature type="region of interest" description="Disordered" evidence="1">
    <location>
        <begin position="1"/>
        <end position="118"/>
    </location>
</feature>
<proteinExistence type="predicted"/>
<comment type="caution">
    <text evidence="2">The sequence shown here is derived from an EMBL/GenBank/DDBJ whole genome shotgun (WGS) entry which is preliminary data.</text>
</comment>
<dbReference type="AlphaFoldDB" id="A0A7J7IIV4"/>
<feature type="compositionally biased region" description="Basic and acidic residues" evidence="1">
    <location>
        <begin position="246"/>
        <end position="258"/>
    </location>
</feature>
<reference evidence="2 3" key="1">
    <citation type="journal article" date="2020" name="J. Phycol.">
        <title>Comparative genome analysis reveals Cyanidiococcus gen. nov., a new extremophilic red algal genus sister to Cyanidioschyzon (Cyanidioschyzonaceae, Rhodophyta).</title>
        <authorList>
            <person name="Liu S.-L."/>
            <person name="Chiang Y.-R."/>
            <person name="Yoon H.S."/>
            <person name="Fu H.-Y."/>
        </authorList>
    </citation>
    <scope>NUCLEOTIDE SEQUENCE [LARGE SCALE GENOMIC DNA]</scope>
    <source>
        <strain evidence="2 3">THAL066</strain>
    </source>
</reference>
<feature type="region of interest" description="Disordered" evidence="1">
    <location>
        <begin position="138"/>
        <end position="157"/>
    </location>
</feature>
<feature type="compositionally biased region" description="Polar residues" evidence="1">
    <location>
        <begin position="49"/>
        <end position="62"/>
    </location>
</feature>
<feature type="region of interest" description="Disordered" evidence="1">
    <location>
        <begin position="170"/>
        <end position="231"/>
    </location>
</feature>
<name>A0A7J7IIV4_9RHOD</name>
<keyword evidence="3" id="KW-1185">Reference proteome</keyword>
<accession>A0A7J7IIV4</accession>
<feature type="compositionally biased region" description="Basic and acidic residues" evidence="1">
    <location>
        <begin position="37"/>
        <end position="47"/>
    </location>
</feature>
<evidence type="ECO:0000313" key="2">
    <source>
        <dbReference type="EMBL" id="KAF6002437.1"/>
    </source>
</evidence>